<name>Q2KXZ2_BORA1</name>
<keyword evidence="12" id="KW-1185">Reference proteome</keyword>
<comment type="function">
    <text evidence="1">PTX oligomer B binds to receptors on the eukaryotic cell surface and facilitates the translocation of the toxic subunit across the cell membrane.</text>
</comment>
<keyword evidence="7" id="KW-0472">Membrane</keyword>
<evidence type="ECO:0000256" key="3">
    <source>
        <dbReference type="ARBA" id="ARBA00004613"/>
    </source>
</evidence>
<comment type="subunit">
    <text evidence="8">Pertussis toxin contains five different chains, S1-S5. They are organized into 2 functional subunits: A, composed of S1 (which is toxic) and B, containing S2, S3, S5, and two copies of S4 (B binds to the membrane receptors). Dimers of S2-S4 and S3-S4 are held together by S5.</text>
</comment>
<feature type="non-terminal residue" evidence="11">
    <location>
        <position position="1"/>
    </location>
</feature>
<feature type="signal peptide" evidence="9">
    <location>
        <begin position="1"/>
        <end position="18"/>
    </location>
</feature>
<comment type="subcellular location">
    <subcellularLocation>
        <location evidence="2">Host cell membrane</location>
    </subcellularLocation>
    <subcellularLocation>
        <location evidence="3">Secreted</location>
    </subcellularLocation>
</comment>
<evidence type="ECO:0000313" key="11">
    <source>
        <dbReference type="EMBL" id="CAJ50000.1"/>
    </source>
</evidence>
<dbReference type="RefSeq" id="WP_012418051.1">
    <property type="nucleotide sequence ID" value="NC_010645.1"/>
</dbReference>
<evidence type="ECO:0000256" key="7">
    <source>
        <dbReference type="ARBA" id="ARBA00023136"/>
    </source>
</evidence>
<dbReference type="OrthoDB" id="8641131at2"/>
<evidence type="ECO:0000256" key="5">
    <source>
        <dbReference type="ARBA" id="ARBA00022525"/>
    </source>
</evidence>
<reference evidence="11 12" key="1">
    <citation type="journal article" date="2006" name="J. Bacteriol.">
        <title>Comparison of the genome sequence of the poultry pathogen Bordetella avium with those of B. bronchiseptica, B. pertussis, and B. parapertussis reveals extensive diversity in surface structures associated with host interaction.</title>
        <authorList>
            <person name="Sebaihia M."/>
            <person name="Preston A."/>
            <person name="Maskell D.J."/>
            <person name="Kuzmiak H."/>
            <person name="Connell T.D."/>
            <person name="King N.D."/>
            <person name="Orndorff P.E."/>
            <person name="Miyamoto D.M."/>
            <person name="Thomson N.R."/>
            <person name="Harris D."/>
            <person name="Goble A."/>
            <person name="Lord A."/>
            <person name="Murphy L."/>
            <person name="Quail M.A."/>
            <person name="Rutter S."/>
            <person name="Squares R."/>
            <person name="Squares S."/>
            <person name="Woodward J."/>
            <person name="Parkhill J."/>
            <person name="Temple L.M."/>
        </authorList>
    </citation>
    <scope>NUCLEOTIDE SEQUENCE [LARGE SCALE GENOMIC DNA]</scope>
    <source>
        <strain evidence="11 12">197N</strain>
    </source>
</reference>
<dbReference type="SUPFAM" id="SSF50203">
    <property type="entry name" value="Bacterial enterotoxins"/>
    <property type="match status" value="1"/>
</dbReference>
<dbReference type="Gene3D" id="2.40.50.110">
    <property type="match status" value="1"/>
</dbReference>
<protein>
    <submittedName>
        <fullName evidence="11">Toxin (Partial)</fullName>
    </submittedName>
</protein>
<dbReference type="InterPro" id="IPR008992">
    <property type="entry name" value="Enterotoxin"/>
</dbReference>
<evidence type="ECO:0000256" key="1">
    <source>
        <dbReference type="ARBA" id="ARBA00002398"/>
    </source>
</evidence>
<keyword evidence="5" id="KW-0964">Secreted</keyword>
<dbReference type="GO" id="GO:0005576">
    <property type="term" value="C:extracellular region"/>
    <property type="evidence" value="ECO:0007669"/>
    <property type="project" value="UniProtKB-SubCell"/>
</dbReference>
<evidence type="ECO:0000259" key="10">
    <source>
        <dbReference type="Pfam" id="PF02918"/>
    </source>
</evidence>
<proteinExistence type="predicted"/>
<dbReference type="EMBL" id="AM167904">
    <property type="protein sequence ID" value="CAJ50000.1"/>
    <property type="molecule type" value="Genomic_DNA"/>
</dbReference>
<keyword evidence="4" id="KW-1032">Host cell membrane</keyword>
<dbReference type="InterPro" id="IPR020063">
    <property type="entry name" value="ToxinB_su2/3_C_BORPE"/>
</dbReference>
<evidence type="ECO:0000256" key="8">
    <source>
        <dbReference type="ARBA" id="ARBA00025965"/>
    </source>
</evidence>
<evidence type="ECO:0000256" key="6">
    <source>
        <dbReference type="ARBA" id="ARBA00022870"/>
    </source>
</evidence>
<evidence type="ECO:0000256" key="2">
    <source>
        <dbReference type="ARBA" id="ARBA00004165"/>
    </source>
</evidence>
<feature type="chain" id="PRO_5004211969" evidence="9">
    <location>
        <begin position="19"/>
        <end position="145"/>
    </location>
</feature>
<keyword evidence="9" id="KW-0732">Signal</keyword>
<gene>
    <name evidence="11" type="ordered locus">BAV2390</name>
</gene>
<evidence type="ECO:0000256" key="9">
    <source>
        <dbReference type="SAM" id="SignalP"/>
    </source>
</evidence>
<feature type="domain" description="Bordetella pertussis toxin B subunit 2/3 C-terminal" evidence="10">
    <location>
        <begin position="64"/>
        <end position="105"/>
    </location>
</feature>
<dbReference type="Pfam" id="PF02918">
    <property type="entry name" value="Pertussis_S2S3"/>
    <property type="match status" value="1"/>
</dbReference>
<keyword evidence="6" id="KW-1043">Host membrane</keyword>
<dbReference type="Proteomes" id="UP000001977">
    <property type="component" value="Chromosome"/>
</dbReference>
<dbReference type="AlphaFoldDB" id="Q2KXZ2"/>
<evidence type="ECO:0000256" key="4">
    <source>
        <dbReference type="ARBA" id="ARBA00022511"/>
    </source>
</evidence>
<organism evidence="11 12">
    <name type="scientific">Bordetella avium (strain 197N)</name>
    <dbReference type="NCBI Taxonomy" id="360910"/>
    <lineage>
        <taxon>Bacteria</taxon>
        <taxon>Pseudomonadati</taxon>
        <taxon>Pseudomonadota</taxon>
        <taxon>Betaproteobacteria</taxon>
        <taxon>Burkholderiales</taxon>
        <taxon>Alcaligenaceae</taxon>
        <taxon>Bordetella</taxon>
    </lineage>
</organism>
<accession>Q2KXZ2</accession>
<evidence type="ECO:0000313" key="12">
    <source>
        <dbReference type="Proteomes" id="UP000001977"/>
    </source>
</evidence>
<dbReference type="GO" id="GO:0020002">
    <property type="term" value="C:host cell plasma membrane"/>
    <property type="evidence" value="ECO:0007669"/>
    <property type="project" value="UniProtKB-SubCell"/>
</dbReference>
<dbReference type="KEGG" id="bav:BAV2390"/>
<dbReference type="HOGENOM" id="CLU_1790873_0_0_4"/>
<sequence length="145" mass="16270">MRWLPLFFLALTAGSASAFPSFEDARDGWPPDWVTGFPDSDFFHFKHGNGSSSITTIDTRKVDAQGIGWYSNVRVSLLERRDALICAVFGRDGTLVVAGCGKPQELMPLAQHLISNKPFRVYLNHRIRYAPLQGLDTFRITRISP</sequence>